<dbReference type="GO" id="GO:0043565">
    <property type="term" value="F:sequence-specific DNA binding"/>
    <property type="evidence" value="ECO:0007669"/>
    <property type="project" value="InterPro"/>
</dbReference>
<evidence type="ECO:0000256" key="2">
    <source>
        <dbReference type="ARBA" id="ARBA00023163"/>
    </source>
</evidence>
<keyword evidence="1" id="KW-0805">Transcription regulation</keyword>
<organism evidence="4 5">
    <name type="scientific">Moritella yayanosii</name>
    <dbReference type="NCBI Taxonomy" id="69539"/>
    <lineage>
        <taxon>Bacteria</taxon>
        <taxon>Pseudomonadati</taxon>
        <taxon>Pseudomonadota</taxon>
        <taxon>Gammaproteobacteria</taxon>
        <taxon>Alteromonadales</taxon>
        <taxon>Moritellaceae</taxon>
        <taxon>Moritella</taxon>
    </lineage>
</organism>
<dbReference type="Pfam" id="PF12833">
    <property type="entry name" value="HTH_18"/>
    <property type="match status" value="1"/>
</dbReference>
<reference evidence="5" key="1">
    <citation type="submission" date="2018-05" db="EMBL/GenBank/DDBJ databases">
        <authorList>
            <person name="Cea G.-C."/>
            <person name="William W."/>
        </authorList>
    </citation>
    <scope>NUCLEOTIDE SEQUENCE [LARGE SCALE GENOMIC DNA]</scope>
    <source>
        <strain evidence="5">DB21MT 5</strain>
    </source>
</reference>
<evidence type="ECO:0000256" key="1">
    <source>
        <dbReference type="ARBA" id="ARBA00023015"/>
    </source>
</evidence>
<dbReference type="Gene3D" id="1.10.10.60">
    <property type="entry name" value="Homeodomain-like"/>
    <property type="match status" value="1"/>
</dbReference>
<dbReference type="SMART" id="SM00342">
    <property type="entry name" value="HTH_ARAC"/>
    <property type="match status" value="1"/>
</dbReference>
<evidence type="ECO:0000313" key="4">
    <source>
        <dbReference type="EMBL" id="SQD78616.1"/>
    </source>
</evidence>
<protein>
    <submittedName>
        <fullName evidence="4">Putative Transcriptional regulator, AraC/XylS family</fullName>
    </submittedName>
</protein>
<sequence>MKIEQTGKSSNKGVVVGAQHIAMTEVVNGTQIINRGKIKNEVLIKGKLVNLKLPSGILLFGGSTLEQDSRTVLGRAGQSLSICLVLEGKLNFSYGDSAFELQGKEGKAHAVAVRLKHGIPFTRTLKLNQHIKKLHIVLTPEWFTLQGCQLQGLPLARLQTHLAAFYWTPSTDVVMAINNFFIEELPEWQIAFSAERIVSLILQQMLKLLVENNSLSNADTEVENHDKPHSNKAIGLVVNYLEEQLHNDINLTELAYSQAMSMSSLQRKFKAEFGVTIAFYIKERRLEHVMAGIKSGQINCVAEAAYQAKYQHSSNFVTAFKKKFAVTPGELMQRYKN</sequence>
<keyword evidence="5" id="KW-1185">Reference proteome</keyword>
<gene>
    <name evidence="4" type="ORF">MORIYA_2138</name>
</gene>
<accession>A0A330LQZ7</accession>
<dbReference type="OrthoDB" id="5949386at2"/>
<feature type="domain" description="HTH araC/xylS-type" evidence="3">
    <location>
        <begin position="235"/>
        <end position="334"/>
    </location>
</feature>
<dbReference type="PANTHER" id="PTHR47893">
    <property type="entry name" value="REGULATORY PROTEIN PCHR"/>
    <property type="match status" value="1"/>
</dbReference>
<evidence type="ECO:0000259" key="3">
    <source>
        <dbReference type="PROSITE" id="PS01124"/>
    </source>
</evidence>
<dbReference type="InterPro" id="IPR018060">
    <property type="entry name" value="HTH_AraC"/>
</dbReference>
<name>A0A330LQZ7_9GAMM</name>
<dbReference type="InterPro" id="IPR009057">
    <property type="entry name" value="Homeodomain-like_sf"/>
</dbReference>
<dbReference type="PROSITE" id="PS01124">
    <property type="entry name" value="HTH_ARAC_FAMILY_2"/>
    <property type="match status" value="1"/>
</dbReference>
<dbReference type="GO" id="GO:0003700">
    <property type="term" value="F:DNA-binding transcription factor activity"/>
    <property type="evidence" value="ECO:0007669"/>
    <property type="project" value="InterPro"/>
</dbReference>
<dbReference type="AlphaFoldDB" id="A0A330LQZ7"/>
<proteinExistence type="predicted"/>
<evidence type="ECO:0000313" key="5">
    <source>
        <dbReference type="Proteomes" id="UP000250163"/>
    </source>
</evidence>
<dbReference type="RefSeq" id="WP_112714818.1">
    <property type="nucleotide sequence ID" value="NZ_LS483250.1"/>
</dbReference>
<dbReference type="InterPro" id="IPR053142">
    <property type="entry name" value="PchR_regulatory_protein"/>
</dbReference>
<dbReference type="Proteomes" id="UP000250163">
    <property type="component" value="Chromosome MORIYA"/>
</dbReference>
<dbReference type="KEGG" id="mya:MORIYA_2138"/>
<dbReference type="SUPFAM" id="SSF46689">
    <property type="entry name" value="Homeodomain-like"/>
    <property type="match status" value="1"/>
</dbReference>
<dbReference type="EMBL" id="LS483250">
    <property type="protein sequence ID" value="SQD78616.1"/>
    <property type="molecule type" value="Genomic_DNA"/>
</dbReference>
<keyword evidence="2" id="KW-0804">Transcription</keyword>
<dbReference type="PANTHER" id="PTHR47893:SF1">
    <property type="entry name" value="REGULATORY PROTEIN PCHR"/>
    <property type="match status" value="1"/>
</dbReference>